<dbReference type="PANTHER" id="PTHR38687">
    <property type="entry name" value="CELL DIVISION PROTEIN DEDD-RELATED"/>
    <property type="match status" value="1"/>
</dbReference>
<dbReference type="InterPro" id="IPR036680">
    <property type="entry name" value="SPOR-like_sf"/>
</dbReference>
<sequence>MTSAFQNRLVGTIIIVALAVIFLPDILDGKKQTSRDLFVDLPQKPAVKPVMHTSEFPAEDVKSKAVREVEVVTSPVLDEPSEPNKSESANVAARQSQSFDADLEAQTVVETDETKLMETAGWVVQLGVFRHQKNVKELMTKLEGAGYRAFSQPVETAAGKLNKVFVGPDVDKQKLENAIPHLQELTNLKGRLTPFTVK</sequence>
<evidence type="ECO:0000259" key="3">
    <source>
        <dbReference type="PROSITE" id="PS51724"/>
    </source>
</evidence>
<dbReference type="PANTHER" id="PTHR38687:SF1">
    <property type="entry name" value="CELL DIVISION PROTEIN DEDD"/>
    <property type="match status" value="1"/>
</dbReference>
<dbReference type="InterPro" id="IPR007730">
    <property type="entry name" value="SPOR-like_dom"/>
</dbReference>
<organism evidence="4 5">
    <name type="scientific">Fluctibacter corallii</name>
    <dbReference type="NCBI Taxonomy" id="2984329"/>
    <lineage>
        <taxon>Bacteria</taxon>
        <taxon>Pseudomonadati</taxon>
        <taxon>Pseudomonadota</taxon>
        <taxon>Gammaproteobacteria</taxon>
        <taxon>Alteromonadales</taxon>
        <taxon>Alteromonadaceae</taxon>
        <taxon>Fluctibacter</taxon>
    </lineage>
</organism>
<gene>
    <name evidence="4" type="ORF">OE749_13135</name>
</gene>
<dbReference type="SUPFAM" id="SSF110997">
    <property type="entry name" value="Sporulation related repeat"/>
    <property type="match status" value="1"/>
</dbReference>
<evidence type="ECO:0000256" key="2">
    <source>
        <dbReference type="SAM" id="Phobius"/>
    </source>
</evidence>
<dbReference type="InterPro" id="IPR052521">
    <property type="entry name" value="Cell_div_SPOR-domain"/>
</dbReference>
<evidence type="ECO:0000313" key="5">
    <source>
        <dbReference type="Proteomes" id="UP001652504"/>
    </source>
</evidence>
<comment type="caution">
    <text evidence="4">The sequence shown here is derived from an EMBL/GenBank/DDBJ whole genome shotgun (WGS) entry which is preliminary data.</text>
</comment>
<dbReference type="Gene3D" id="3.30.70.1070">
    <property type="entry name" value="Sporulation related repeat"/>
    <property type="match status" value="1"/>
</dbReference>
<dbReference type="Proteomes" id="UP001652504">
    <property type="component" value="Unassembled WGS sequence"/>
</dbReference>
<evidence type="ECO:0000313" key="4">
    <source>
        <dbReference type="EMBL" id="MCV2885635.1"/>
    </source>
</evidence>
<keyword evidence="2" id="KW-1133">Transmembrane helix</keyword>
<evidence type="ECO:0000256" key="1">
    <source>
        <dbReference type="SAM" id="MobiDB-lite"/>
    </source>
</evidence>
<keyword evidence="2" id="KW-0472">Membrane</keyword>
<name>A0ABT3AAK8_9ALTE</name>
<proteinExistence type="predicted"/>
<feature type="domain" description="SPOR" evidence="3">
    <location>
        <begin position="116"/>
        <end position="198"/>
    </location>
</feature>
<feature type="transmembrane region" description="Helical" evidence="2">
    <location>
        <begin position="6"/>
        <end position="27"/>
    </location>
</feature>
<dbReference type="RefSeq" id="WP_263712917.1">
    <property type="nucleotide sequence ID" value="NZ_JAOWKX010000006.1"/>
</dbReference>
<dbReference type="Pfam" id="PF05036">
    <property type="entry name" value="SPOR"/>
    <property type="match status" value="1"/>
</dbReference>
<reference evidence="4 5" key="1">
    <citation type="submission" date="2022-10" db="EMBL/GenBank/DDBJ databases">
        <title>Aestuariibacter sp. AA17 isolated from Montipora capitata coral fragment.</title>
        <authorList>
            <person name="Emsley S.A."/>
            <person name="Pfannmuller K.M."/>
            <person name="Loughran R.M."/>
            <person name="Shlafstein M."/>
            <person name="Papke E."/>
            <person name="Saw J.H."/>
            <person name="Ushijima B."/>
            <person name="Videau P."/>
        </authorList>
    </citation>
    <scope>NUCLEOTIDE SEQUENCE [LARGE SCALE GENOMIC DNA]</scope>
    <source>
        <strain evidence="4 5">AA17</strain>
    </source>
</reference>
<keyword evidence="2" id="KW-0812">Transmembrane</keyword>
<keyword evidence="5" id="KW-1185">Reference proteome</keyword>
<dbReference type="PROSITE" id="PS51724">
    <property type="entry name" value="SPOR"/>
    <property type="match status" value="1"/>
</dbReference>
<dbReference type="EMBL" id="JAOWKX010000006">
    <property type="protein sequence ID" value="MCV2885635.1"/>
    <property type="molecule type" value="Genomic_DNA"/>
</dbReference>
<accession>A0ABT3AAK8</accession>
<feature type="region of interest" description="Disordered" evidence="1">
    <location>
        <begin position="73"/>
        <end position="96"/>
    </location>
</feature>
<protein>
    <submittedName>
        <fullName evidence="4">SPOR domain-containing protein</fullName>
    </submittedName>
</protein>
<feature type="compositionally biased region" description="Polar residues" evidence="1">
    <location>
        <begin position="86"/>
        <end position="96"/>
    </location>
</feature>